<organism evidence="1 2">
    <name type="scientific">Papaver somniferum</name>
    <name type="common">Opium poppy</name>
    <dbReference type="NCBI Taxonomy" id="3469"/>
    <lineage>
        <taxon>Eukaryota</taxon>
        <taxon>Viridiplantae</taxon>
        <taxon>Streptophyta</taxon>
        <taxon>Embryophyta</taxon>
        <taxon>Tracheophyta</taxon>
        <taxon>Spermatophyta</taxon>
        <taxon>Magnoliopsida</taxon>
        <taxon>Ranunculales</taxon>
        <taxon>Papaveraceae</taxon>
        <taxon>Papaveroideae</taxon>
        <taxon>Papaver</taxon>
    </lineage>
</organism>
<evidence type="ECO:0000313" key="2">
    <source>
        <dbReference type="Proteomes" id="UP000316621"/>
    </source>
</evidence>
<evidence type="ECO:0000313" key="1">
    <source>
        <dbReference type="EMBL" id="RZC61998.1"/>
    </source>
</evidence>
<protein>
    <submittedName>
        <fullName evidence="1">Uncharacterized protein</fullName>
    </submittedName>
</protein>
<proteinExistence type="predicted"/>
<dbReference type="Proteomes" id="UP000316621">
    <property type="component" value="Chromosome 5"/>
</dbReference>
<reference evidence="1 2" key="1">
    <citation type="journal article" date="2018" name="Science">
        <title>The opium poppy genome and morphinan production.</title>
        <authorList>
            <person name="Guo L."/>
            <person name="Winzer T."/>
            <person name="Yang X."/>
            <person name="Li Y."/>
            <person name="Ning Z."/>
            <person name="He Z."/>
            <person name="Teodor R."/>
            <person name="Lu Y."/>
            <person name="Bowser T.A."/>
            <person name="Graham I.A."/>
            <person name="Ye K."/>
        </authorList>
    </citation>
    <scope>NUCLEOTIDE SEQUENCE [LARGE SCALE GENOMIC DNA]</scope>
    <source>
        <strain evidence="2">cv. HN1</strain>
        <tissue evidence="1">Leaves</tissue>
    </source>
</reference>
<gene>
    <name evidence="1" type="ORF">C5167_023734</name>
</gene>
<sequence>MYFVFEYMLTSIRRCASSTISSWGDKEEETNFSVESGVLALVSLQTEIPGRDISCNYDYWMCESSSGKNLKNCCCHINKVLDEK</sequence>
<dbReference type="EMBL" id="CM010719">
    <property type="protein sequence ID" value="RZC61998.1"/>
    <property type="molecule type" value="Genomic_DNA"/>
</dbReference>
<accession>A0A4Y7JQB9</accession>
<dbReference type="AlphaFoldDB" id="A0A4Y7JQB9"/>
<dbReference type="Gramene" id="RZC61998">
    <property type="protein sequence ID" value="RZC61998"/>
    <property type="gene ID" value="C5167_023734"/>
</dbReference>
<name>A0A4Y7JQB9_PAPSO</name>
<keyword evidence="2" id="KW-1185">Reference proteome</keyword>